<evidence type="ECO:0008006" key="4">
    <source>
        <dbReference type="Google" id="ProtNLM"/>
    </source>
</evidence>
<evidence type="ECO:0000313" key="3">
    <source>
        <dbReference type="Proteomes" id="UP000815325"/>
    </source>
</evidence>
<keyword evidence="1" id="KW-0472">Membrane</keyword>
<reference evidence="2" key="1">
    <citation type="submission" date="2017-08" db="EMBL/GenBank/DDBJ databases">
        <authorList>
            <person name="Polle J.E."/>
            <person name="Barry K."/>
            <person name="Cushman J."/>
            <person name="Schmutz J."/>
            <person name="Tran D."/>
            <person name="Hathwaick L.T."/>
            <person name="Yim W.C."/>
            <person name="Jenkins J."/>
            <person name="Mckie-Krisberg Z.M."/>
            <person name="Prochnik S."/>
            <person name="Lindquist E."/>
            <person name="Dockter R.B."/>
            <person name="Adam C."/>
            <person name="Molina H."/>
            <person name="Bunkerborg J."/>
            <person name="Jin E."/>
            <person name="Buchheim M."/>
            <person name="Magnuson J."/>
        </authorList>
    </citation>
    <scope>NUCLEOTIDE SEQUENCE</scope>
    <source>
        <strain evidence="2">CCAP 19/18</strain>
    </source>
</reference>
<comment type="caution">
    <text evidence="2">The sequence shown here is derived from an EMBL/GenBank/DDBJ whole genome shotgun (WGS) entry which is preliminary data.</text>
</comment>
<accession>A0ABQ7FWD9</accession>
<feature type="transmembrane region" description="Helical" evidence="1">
    <location>
        <begin position="38"/>
        <end position="63"/>
    </location>
</feature>
<evidence type="ECO:0000256" key="1">
    <source>
        <dbReference type="SAM" id="Phobius"/>
    </source>
</evidence>
<dbReference type="Proteomes" id="UP000815325">
    <property type="component" value="Unassembled WGS sequence"/>
</dbReference>
<gene>
    <name evidence="2" type="ORF">DUNSADRAFT_2366</name>
</gene>
<keyword evidence="1" id="KW-1133">Transmembrane helix</keyword>
<organism evidence="2 3">
    <name type="scientific">Dunaliella salina</name>
    <name type="common">Green alga</name>
    <name type="synonym">Protococcus salinus</name>
    <dbReference type="NCBI Taxonomy" id="3046"/>
    <lineage>
        <taxon>Eukaryota</taxon>
        <taxon>Viridiplantae</taxon>
        <taxon>Chlorophyta</taxon>
        <taxon>core chlorophytes</taxon>
        <taxon>Chlorophyceae</taxon>
        <taxon>CS clade</taxon>
        <taxon>Chlamydomonadales</taxon>
        <taxon>Dunaliellaceae</taxon>
        <taxon>Dunaliella</taxon>
    </lineage>
</organism>
<evidence type="ECO:0000313" key="2">
    <source>
        <dbReference type="EMBL" id="KAF5826685.1"/>
    </source>
</evidence>
<keyword evidence="3" id="KW-1185">Reference proteome</keyword>
<sequence length="111" mass="12419">MLSTEQSCKLLAYNVVINTRLLCQLKLMPYITTSVSKYAACCLQGCMILVQILFGLLLLPVFACAASAEMTLLTVQQKKDPSTQMMHQDAAKQAILLEAQSHRRCRQTQRP</sequence>
<proteinExistence type="predicted"/>
<protein>
    <recommendedName>
        <fullName evidence="4">Encoded protein</fullName>
    </recommendedName>
</protein>
<keyword evidence="1" id="KW-0812">Transmembrane</keyword>
<name>A0ABQ7FWD9_DUNSA</name>
<dbReference type="EMBL" id="MU070771">
    <property type="protein sequence ID" value="KAF5826685.1"/>
    <property type="molecule type" value="Genomic_DNA"/>
</dbReference>